<dbReference type="SMART" id="SM00448">
    <property type="entry name" value="REC"/>
    <property type="match status" value="1"/>
</dbReference>
<accession>A0A1H8BHU5</accession>
<dbReference type="PANTHER" id="PTHR44520">
    <property type="entry name" value="RESPONSE REGULATOR RCP1-RELATED"/>
    <property type="match status" value="1"/>
</dbReference>
<organism evidence="3 4">
    <name type="scientific">Nitrosospira multiformis</name>
    <dbReference type="NCBI Taxonomy" id="1231"/>
    <lineage>
        <taxon>Bacteria</taxon>
        <taxon>Pseudomonadati</taxon>
        <taxon>Pseudomonadota</taxon>
        <taxon>Betaproteobacteria</taxon>
        <taxon>Nitrosomonadales</taxon>
        <taxon>Nitrosomonadaceae</taxon>
        <taxon>Nitrosospira</taxon>
    </lineage>
</organism>
<reference evidence="3 4" key="1">
    <citation type="submission" date="2016-10" db="EMBL/GenBank/DDBJ databases">
        <authorList>
            <person name="de Groot N.N."/>
        </authorList>
    </citation>
    <scope>NUCLEOTIDE SEQUENCE [LARGE SCALE GENOMIC DNA]</scope>
    <source>
        <strain evidence="3 4">Nl18</strain>
    </source>
</reference>
<dbReference type="SUPFAM" id="SSF52172">
    <property type="entry name" value="CheY-like"/>
    <property type="match status" value="1"/>
</dbReference>
<keyword evidence="1" id="KW-0597">Phosphoprotein</keyword>
<feature type="domain" description="Response regulatory" evidence="2">
    <location>
        <begin position="7"/>
        <end position="128"/>
    </location>
</feature>
<evidence type="ECO:0000256" key="1">
    <source>
        <dbReference type="PROSITE-ProRule" id="PRU00169"/>
    </source>
</evidence>
<evidence type="ECO:0000259" key="2">
    <source>
        <dbReference type="PROSITE" id="PS50110"/>
    </source>
</evidence>
<dbReference type="GO" id="GO:0000160">
    <property type="term" value="P:phosphorelay signal transduction system"/>
    <property type="evidence" value="ECO:0007669"/>
    <property type="project" value="InterPro"/>
</dbReference>
<dbReference type="Pfam" id="PF00072">
    <property type="entry name" value="Response_reg"/>
    <property type="match status" value="1"/>
</dbReference>
<dbReference type="CDD" id="cd17557">
    <property type="entry name" value="REC_Rcp-like"/>
    <property type="match status" value="1"/>
</dbReference>
<gene>
    <name evidence="3" type="ORF">SAMN05216404_101244</name>
</gene>
<dbReference type="EMBL" id="FOCT01000001">
    <property type="protein sequence ID" value="SEM82039.1"/>
    <property type="molecule type" value="Genomic_DNA"/>
</dbReference>
<evidence type="ECO:0000313" key="4">
    <source>
        <dbReference type="Proteomes" id="UP000183898"/>
    </source>
</evidence>
<name>A0A1H8BHU5_9PROT</name>
<feature type="modified residue" description="4-aspartylphosphate" evidence="1">
    <location>
        <position position="61"/>
    </location>
</feature>
<dbReference type="PROSITE" id="PS50110">
    <property type="entry name" value="RESPONSE_REGULATORY"/>
    <property type="match status" value="1"/>
</dbReference>
<dbReference type="Gene3D" id="3.40.50.2300">
    <property type="match status" value="1"/>
</dbReference>
<dbReference type="RefSeq" id="WP_074743764.1">
    <property type="nucleotide sequence ID" value="NZ_FOCT01000001.1"/>
</dbReference>
<sequence length="137" mass="15740">MKITNRPILLVEDDQVDKMTVVRALKEIHVTNPLVHRENGEEAVHYLQDPVSEKPCIILLDLNMPIMNGTEFLKAVKNDDKLKRIPIVVLTTSEEQQDKINSFDLGVAGYMAKPVDYRQFVEVMRSIDAYWTISEMP</sequence>
<dbReference type="PANTHER" id="PTHR44520:SF2">
    <property type="entry name" value="RESPONSE REGULATOR RCP1"/>
    <property type="match status" value="1"/>
</dbReference>
<dbReference type="InterPro" id="IPR001789">
    <property type="entry name" value="Sig_transdc_resp-reg_receiver"/>
</dbReference>
<protein>
    <submittedName>
        <fullName evidence="3">Response regulator receiver domain-containing protein</fullName>
    </submittedName>
</protein>
<dbReference type="InterPro" id="IPR011006">
    <property type="entry name" value="CheY-like_superfamily"/>
</dbReference>
<dbReference type="AlphaFoldDB" id="A0A1H8BHU5"/>
<dbReference type="InterPro" id="IPR052893">
    <property type="entry name" value="TCS_response_regulator"/>
</dbReference>
<evidence type="ECO:0000313" key="3">
    <source>
        <dbReference type="EMBL" id="SEM82039.1"/>
    </source>
</evidence>
<proteinExistence type="predicted"/>
<dbReference type="Proteomes" id="UP000183898">
    <property type="component" value="Unassembled WGS sequence"/>
</dbReference>